<evidence type="ECO:0000256" key="5">
    <source>
        <dbReference type="SAM" id="MobiDB-lite"/>
    </source>
</evidence>
<dbReference type="AlphaFoldDB" id="A0A316UV43"/>
<feature type="transmembrane region" description="Helical" evidence="6">
    <location>
        <begin position="172"/>
        <end position="193"/>
    </location>
</feature>
<keyword evidence="3 6" id="KW-1133">Transmembrane helix</keyword>
<feature type="transmembrane region" description="Helical" evidence="6">
    <location>
        <begin position="357"/>
        <end position="375"/>
    </location>
</feature>
<feature type="compositionally biased region" description="Basic and acidic residues" evidence="5">
    <location>
        <begin position="494"/>
        <end position="509"/>
    </location>
</feature>
<dbReference type="PANTHER" id="PTHR23502">
    <property type="entry name" value="MAJOR FACILITATOR SUPERFAMILY"/>
    <property type="match status" value="1"/>
</dbReference>
<keyword evidence="2 6" id="KW-0812">Transmembrane</keyword>
<feature type="transmembrane region" description="Helical" evidence="6">
    <location>
        <begin position="381"/>
        <end position="404"/>
    </location>
</feature>
<evidence type="ECO:0000259" key="7">
    <source>
        <dbReference type="PROSITE" id="PS50850"/>
    </source>
</evidence>
<dbReference type="GO" id="GO:0005886">
    <property type="term" value="C:plasma membrane"/>
    <property type="evidence" value="ECO:0007669"/>
    <property type="project" value="TreeGrafter"/>
</dbReference>
<feature type="transmembrane region" description="Helical" evidence="6">
    <location>
        <begin position="89"/>
        <end position="106"/>
    </location>
</feature>
<dbReference type="GeneID" id="37026146"/>
<evidence type="ECO:0000256" key="3">
    <source>
        <dbReference type="ARBA" id="ARBA00022989"/>
    </source>
</evidence>
<dbReference type="InterPro" id="IPR020846">
    <property type="entry name" value="MFS_dom"/>
</dbReference>
<dbReference type="OrthoDB" id="5376138at2759"/>
<proteinExistence type="predicted"/>
<feature type="transmembrane region" description="Helical" evidence="6">
    <location>
        <begin position="143"/>
        <end position="160"/>
    </location>
</feature>
<dbReference type="InterPro" id="IPR011701">
    <property type="entry name" value="MFS"/>
</dbReference>
<evidence type="ECO:0000256" key="2">
    <source>
        <dbReference type="ARBA" id="ARBA00022692"/>
    </source>
</evidence>
<name>A0A316UV43_9BASI</name>
<feature type="transmembrane region" description="Helical" evidence="6">
    <location>
        <begin position="454"/>
        <end position="477"/>
    </location>
</feature>
<feature type="transmembrane region" description="Helical" evidence="6">
    <location>
        <begin position="425"/>
        <end position="442"/>
    </location>
</feature>
<dbReference type="Proteomes" id="UP000245884">
    <property type="component" value="Unassembled WGS sequence"/>
</dbReference>
<reference evidence="8 9" key="1">
    <citation type="journal article" date="2018" name="Mol. Biol. Evol.">
        <title>Broad Genomic Sampling Reveals a Smut Pathogenic Ancestry of the Fungal Clade Ustilaginomycotina.</title>
        <authorList>
            <person name="Kijpornyongpan T."/>
            <person name="Mondo S.J."/>
            <person name="Barry K."/>
            <person name="Sandor L."/>
            <person name="Lee J."/>
            <person name="Lipzen A."/>
            <person name="Pangilinan J."/>
            <person name="LaButti K."/>
            <person name="Hainaut M."/>
            <person name="Henrissat B."/>
            <person name="Grigoriev I.V."/>
            <person name="Spatafora J.W."/>
            <person name="Aime M.C."/>
        </authorList>
    </citation>
    <scope>NUCLEOTIDE SEQUENCE [LARGE SCALE GENOMIC DNA]</scope>
    <source>
        <strain evidence="8 9">MCA 5214</strain>
    </source>
</reference>
<dbReference type="SUPFAM" id="SSF103473">
    <property type="entry name" value="MFS general substrate transporter"/>
    <property type="match status" value="1"/>
</dbReference>
<dbReference type="Gene3D" id="1.20.1250.20">
    <property type="entry name" value="MFS general substrate transporter like domains"/>
    <property type="match status" value="1"/>
</dbReference>
<feature type="transmembrane region" description="Helical" evidence="6">
    <location>
        <begin position="318"/>
        <end position="336"/>
    </location>
</feature>
<feature type="region of interest" description="Disordered" evidence="5">
    <location>
        <begin position="493"/>
        <end position="527"/>
    </location>
</feature>
<evidence type="ECO:0000313" key="8">
    <source>
        <dbReference type="EMBL" id="PWN29176.1"/>
    </source>
</evidence>
<dbReference type="InterPro" id="IPR036259">
    <property type="entry name" value="MFS_trans_sf"/>
</dbReference>
<feature type="domain" description="Major facilitator superfamily (MFS) profile" evidence="7">
    <location>
        <begin position="47"/>
        <end position="482"/>
    </location>
</feature>
<sequence>MAPSISAPPGPGADNKSAVRDDPAFLIDFAPDDPRDPRNWSELKKWLQLSLYLLPEIWAQVISSIFAPATPSSAEAVGVSEAAMRTVQAIYLYGFAVGPIVTAPVSEDYGRRYILFFSVFMVGICQLPCALAGSIALMLPFRFVAGFFAACTFNSIGNVGDMWSPDDQAWGVNAFALAAETGAYLGSVIGGYIVQNIGWRWTFGAAGLGMALVLILLVCFTQETRGGIILAKVAKQKRKETGDERWYCAHEREVQAKSIRDTLTETLGRPIWMLFSEPIVVATSLYDGFNYCIIYAFILGFALVYGKLYGFSIGNENLPFLAVFIGAVIGFLALPAQLAWQRRCVRKKGELGPEDRLGWLATAPLFPISLFWFAWTAAPNIHWSSSVIATAIFGFSSHIIFVAVSDYTAACYSRFAASAVGAQSLMREIFSGSFTLFVVQAYENVHWKTAAPYSGFGTILGIIAIILSLLPYALYVYGPKLRARSPFCVSQIQESKERKEKKEGLRDVVETAGAPPGAEKRGAGASA</sequence>
<evidence type="ECO:0000256" key="6">
    <source>
        <dbReference type="SAM" id="Phobius"/>
    </source>
</evidence>
<feature type="compositionally biased region" description="Basic and acidic residues" evidence="5">
    <location>
        <begin position="518"/>
        <end position="527"/>
    </location>
</feature>
<dbReference type="PROSITE" id="PS50850">
    <property type="entry name" value="MFS"/>
    <property type="match status" value="1"/>
</dbReference>
<keyword evidence="9" id="KW-1185">Reference proteome</keyword>
<dbReference type="Pfam" id="PF07690">
    <property type="entry name" value="MFS_1"/>
    <property type="match status" value="1"/>
</dbReference>
<dbReference type="RefSeq" id="XP_025363788.1">
    <property type="nucleotide sequence ID" value="XM_025504323.1"/>
</dbReference>
<feature type="transmembrane region" description="Helical" evidence="6">
    <location>
        <begin position="199"/>
        <end position="220"/>
    </location>
</feature>
<accession>A0A316UV43</accession>
<dbReference type="EMBL" id="KZ819664">
    <property type="protein sequence ID" value="PWN29176.1"/>
    <property type="molecule type" value="Genomic_DNA"/>
</dbReference>
<evidence type="ECO:0000313" key="9">
    <source>
        <dbReference type="Proteomes" id="UP000245884"/>
    </source>
</evidence>
<feature type="transmembrane region" description="Helical" evidence="6">
    <location>
        <begin position="288"/>
        <end position="306"/>
    </location>
</feature>
<dbReference type="PANTHER" id="PTHR23502:SF36">
    <property type="entry name" value="MEMBRANE TRANSPORTER"/>
    <property type="match status" value="1"/>
</dbReference>
<feature type="transmembrane region" description="Helical" evidence="6">
    <location>
        <begin position="113"/>
        <end position="137"/>
    </location>
</feature>
<evidence type="ECO:0000256" key="4">
    <source>
        <dbReference type="ARBA" id="ARBA00023136"/>
    </source>
</evidence>
<evidence type="ECO:0000256" key="1">
    <source>
        <dbReference type="ARBA" id="ARBA00004141"/>
    </source>
</evidence>
<protein>
    <submittedName>
        <fullName evidence="8">MFS general substrate transporter</fullName>
    </submittedName>
</protein>
<comment type="subcellular location">
    <subcellularLocation>
        <location evidence="1">Membrane</location>
        <topology evidence="1">Multi-pass membrane protein</topology>
    </subcellularLocation>
</comment>
<dbReference type="STRING" id="1569628.A0A316UV43"/>
<keyword evidence="4 6" id="KW-0472">Membrane</keyword>
<dbReference type="GO" id="GO:0022857">
    <property type="term" value="F:transmembrane transporter activity"/>
    <property type="evidence" value="ECO:0007669"/>
    <property type="project" value="InterPro"/>
</dbReference>
<organism evidence="8 9">
    <name type="scientific">Jaminaea rosea</name>
    <dbReference type="NCBI Taxonomy" id="1569628"/>
    <lineage>
        <taxon>Eukaryota</taxon>
        <taxon>Fungi</taxon>
        <taxon>Dikarya</taxon>
        <taxon>Basidiomycota</taxon>
        <taxon>Ustilaginomycotina</taxon>
        <taxon>Exobasidiomycetes</taxon>
        <taxon>Microstromatales</taxon>
        <taxon>Microstromatales incertae sedis</taxon>
        <taxon>Jaminaea</taxon>
    </lineage>
</organism>
<gene>
    <name evidence="8" type="ORF">BDZ90DRAFT_217583</name>
</gene>